<evidence type="ECO:0000256" key="6">
    <source>
        <dbReference type="ARBA" id="ARBA00022691"/>
    </source>
</evidence>
<evidence type="ECO:0000256" key="2">
    <source>
        <dbReference type="ARBA" id="ARBA00009026"/>
    </source>
</evidence>
<protein>
    <recommendedName>
        <fullName evidence="3">Small RNA 2'-O-methyltransferase</fullName>
        <ecNumber evidence="11">2.1.1.386</ecNumber>
    </recommendedName>
</protein>
<evidence type="ECO:0000256" key="13">
    <source>
        <dbReference type="SAM" id="MobiDB-lite"/>
    </source>
</evidence>
<accession>A0A8D8U7A2</accession>
<feature type="compositionally biased region" description="Polar residues" evidence="13">
    <location>
        <begin position="654"/>
        <end position="671"/>
    </location>
</feature>
<dbReference type="GO" id="GO:0005634">
    <property type="term" value="C:nucleus"/>
    <property type="evidence" value="ECO:0007669"/>
    <property type="project" value="TreeGrafter"/>
</dbReference>
<feature type="compositionally biased region" description="Basic and acidic residues" evidence="13">
    <location>
        <begin position="1020"/>
        <end position="1029"/>
    </location>
</feature>
<comment type="cofactor">
    <cofactor evidence="1">
        <name>Mg(2+)</name>
        <dbReference type="ChEBI" id="CHEBI:18420"/>
    </cofactor>
</comment>
<dbReference type="SUPFAM" id="SSF53335">
    <property type="entry name" value="S-adenosyl-L-methionine-dependent methyltransferases"/>
    <property type="match status" value="1"/>
</dbReference>
<feature type="compositionally biased region" description="Basic and acidic residues" evidence="13">
    <location>
        <begin position="804"/>
        <end position="813"/>
    </location>
</feature>
<dbReference type="PANTHER" id="PTHR21404">
    <property type="entry name" value="HEN1"/>
    <property type="match status" value="1"/>
</dbReference>
<keyword evidence="10" id="KW-0943">RNA-mediated gene silencing</keyword>
<dbReference type="Gene3D" id="3.40.50.150">
    <property type="entry name" value="Vaccinia Virus protein VP39"/>
    <property type="match status" value="1"/>
</dbReference>
<feature type="compositionally biased region" description="Basic and acidic residues" evidence="13">
    <location>
        <begin position="36"/>
        <end position="53"/>
    </location>
</feature>
<feature type="compositionally biased region" description="Polar residues" evidence="13">
    <location>
        <begin position="1066"/>
        <end position="1075"/>
    </location>
</feature>
<dbReference type="GO" id="GO:0046872">
    <property type="term" value="F:metal ion binding"/>
    <property type="evidence" value="ECO:0007669"/>
    <property type="project" value="UniProtKB-KW"/>
</dbReference>
<evidence type="ECO:0000256" key="7">
    <source>
        <dbReference type="ARBA" id="ARBA00022723"/>
    </source>
</evidence>
<sequence length="1542" mass="174876">MIVFFHMLYYVSSIIWNRVVKPKLFAIDSNESEESESKQVEKRTQFYELERPGNDNSTEYDDDYDPTRDVCVYDLLSGKLTFVPPLYIQRYQAVMKVLTQDQHAGRVHKIAEFGCAEFAMFKYYKKLPSVNRVLFVDIDEELLVHKCERVMPLTCDYLIQRDSELSASLFCGDVSVPDERMNDVDVVVAIELIEHLYPPTLENVPYNLFGVIQPYLIIITTPNGEFNWLFDDYVEGTFRHDDHKFEWTREQFQCWAENLVTRYPMYTVQISGIGPPPACKSEAQFGHCSQMALFTRTGERNVQNIPTHVGEPYKLIKTVTYPVKPPETRSKEQILFDEMTYLLFTWKLDLVPLNKLYASLSEWCASVDELKHLLEKNCRRLVYKPEDGEYYLIDDSRTNHGSSGSLSDDGEELLGQYDYEANRERDEMLFENENQTHIRMKTEATHHSGLRETQSDDVIEFKGDSFNECWDSWDVVEPPASSSTQIAVGETADLEEGKDENGMGGVSGKINETIDIASEADEDELMKEDDEDERLKEDDEDERMKEDDENERISNEVEIVESFAKKEADILETVMNATKEVEKAGKFEDKSLQEREETENKKEKQEGVKIRCANLEQYIRDSLRDDAGGKRRQKRTSKSATTSRPSTKCGGGKSTNQRTMSSSDLDVTTKSTNDRKSSNDDVTTKSTKERTCLNDDVTQDNDADVDTSEDSSSEDEETIARNEKMKNLSQEKKKLEEEIEKLSQDLTEHTRPTQGNGKLIQDIEEENSGPAQRYIESRDADLRTREDVETKSQKQKGRSSQTDMNKELREDSKIQSASLGIDKRSDVSNPTKDVEHVSNVPIEAHVNAVVKTASTTDVKPNSHTSDVKTHNSQTPVNSSTTGFNLDSIHLPINSTTLSTDYSATGGFDSSSSLNLSSILVDTTSDGLSSSNTQFEVSYNLNSHITEYDSSSLDDDIVDKTGTIERRAGANGTGTGGNELKMSRDETDSSRQHVEERTAHKNTKSINKLKDITNKTNQNGPERKVGEKQGHNQIDIKLNQDGRCVVDKADIRKEISFHKEQDRRGENSVSHQETTTNVLKEKSLNKEINKLGHKLENLSLYSPEKLGRTTDWVNQIPNQSKGVDGKEKCQNVSLSEKQKATRRRRSLKLESGENSEDMSRRKSLGAIGKKYQETRGLENEKGDYVRQPVYQVEVASLENRERGDFVNQSTEQTIEDVILANGKPFDNEMKSRLDHRDTSETVSRKFVDDLCTRALETIKDIDTGKDKLGKRSTVDIGQDNCANKTNVETKTDSVDKVEKEDFKQLPDLVKSSKGRVEHVREGEVRVENKSKSTNVENNNEVDVFRHELVKDKKSTDVLQDSFDSRTDRVKEFSKLTDRVEIMIEKSKHAAKVDIAKDPTKGHERTNEIQQHVGKDVTKEVSESKDGVEEIRNVSKDVTKGTNDSENAKEESEDKDGTNNESDQSSADEDDYLSCADTTSLYKTGHLDSSDTMSMFSCRSGDTQFETASEYQTSYYSGSDDSDATLVESENETCLNDEDTDHEN</sequence>
<dbReference type="InterPro" id="IPR026610">
    <property type="entry name" value="Hen1"/>
</dbReference>
<feature type="compositionally biased region" description="Basic and acidic residues" evidence="13">
    <location>
        <begin position="618"/>
        <end position="629"/>
    </location>
</feature>
<feature type="compositionally biased region" description="Basic and acidic residues" evidence="13">
    <location>
        <begin position="1056"/>
        <end position="1065"/>
    </location>
</feature>
<evidence type="ECO:0000256" key="11">
    <source>
        <dbReference type="ARBA" id="ARBA00035025"/>
    </source>
</evidence>
<feature type="compositionally biased region" description="Basic and acidic residues" evidence="13">
    <location>
        <begin position="672"/>
        <end position="693"/>
    </location>
</feature>
<feature type="region of interest" description="Disordered" evidence="13">
    <location>
        <begin position="855"/>
        <end position="880"/>
    </location>
</feature>
<keyword evidence="8" id="KW-0460">Magnesium</keyword>
<feature type="compositionally biased region" description="Basic and acidic residues" evidence="13">
    <location>
        <begin position="579"/>
        <end position="609"/>
    </location>
</feature>
<feature type="compositionally biased region" description="Basic and acidic residues" evidence="13">
    <location>
        <begin position="980"/>
        <end position="998"/>
    </location>
</feature>
<feature type="compositionally biased region" description="Basic and acidic residues" evidence="13">
    <location>
        <begin position="1444"/>
        <end position="1456"/>
    </location>
</feature>
<feature type="compositionally biased region" description="Basic and acidic residues" evidence="13">
    <location>
        <begin position="533"/>
        <end position="555"/>
    </location>
</feature>
<organism evidence="14">
    <name type="scientific">Cacopsylla melanoneura</name>
    <dbReference type="NCBI Taxonomy" id="428564"/>
    <lineage>
        <taxon>Eukaryota</taxon>
        <taxon>Metazoa</taxon>
        <taxon>Ecdysozoa</taxon>
        <taxon>Arthropoda</taxon>
        <taxon>Hexapoda</taxon>
        <taxon>Insecta</taxon>
        <taxon>Pterygota</taxon>
        <taxon>Neoptera</taxon>
        <taxon>Paraneoptera</taxon>
        <taxon>Hemiptera</taxon>
        <taxon>Sternorrhyncha</taxon>
        <taxon>Psylloidea</taxon>
        <taxon>Psyllidae</taxon>
        <taxon>Psyllinae</taxon>
        <taxon>Cacopsylla</taxon>
    </lineage>
</organism>
<keyword evidence="9" id="KW-0694">RNA-binding</keyword>
<feature type="region of interest" description="Disordered" evidence="13">
    <location>
        <begin position="965"/>
        <end position="1032"/>
    </location>
</feature>
<comment type="catalytic activity">
    <reaction evidence="12">
        <text>small RNA 3'-end nucleotide + S-adenosyl-L-methionine = small RNA 3'-end 2'-O-methylnucleotide + S-adenosyl-L-homocysteine + H(+)</text>
        <dbReference type="Rhea" id="RHEA:37887"/>
        <dbReference type="Rhea" id="RHEA-COMP:10415"/>
        <dbReference type="Rhea" id="RHEA-COMP:10416"/>
        <dbReference type="ChEBI" id="CHEBI:15378"/>
        <dbReference type="ChEBI" id="CHEBI:57856"/>
        <dbReference type="ChEBI" id="CHEBI:59789"/>
        <dbReference type="ChEBI" id="CHEBI:74896"/>
        <dbReference type="ChEBI" id="CHEBI:74898"/>
        <dbReference type="EC" id="2.1.1.386"/>
    </reaction>
</comment>
<dbReference type="GO" id="GO:0034587">
    <property type="term" value="P:piRNA processing"/>
    <property type="evidence" value="ECO:0007669"/>
    <property type="project" value="TreeGrafter"/>
</dbReference>
<keyword evidence="4 14" id="KW-0489">Methyltransferase</keyword>
<evidence type="ECO:0000256" key="3">
    <source>
        <dbReference type="ARBA" id="ARBA00021330"/>
    </source>
</evidence>
<feature type="region of interest" description="Disordered" evidence="13">
    <location>
        <begin position="1510"/>
        <end position="1542"/>
    </location>
</feature>
<feature type="compositionally biased region" description="Acidic residues" evidence="13">
    <location>
        <begin position="518"/>
        <end position="532"/>
    </location>
</feature>
<dbReference type="InterPro" id="IPR029063">
    <property type="entry name" value="SAM-dependent_MTases_sf"/>
</dbReference>
<evidence type="ECO:0000256" key="9">
    <source>
        <dbReference type="ARBA" id="ARBA00022884"/>
    </source>
</evidence>
<name>A0A8D8U7A2_9HEMI</name>
<feature type="compositionally biased region" description="Basic and acidic residues" evidence="13">
    <location>
        <begin position="821"/>
        <end position="833"/>
    </location>
</feature>
<comment type="similarity">
    <text evidence="2">Belongs to the methyltransferase superfamily. HEN1 family.</text>
</comment>
<dbReference type="EC" id="2.1.1.386" evidence="11"/>
<keyword evidence="7" id="KW-0479">Metal-binding</keyword>
<evidence type="ECO:0000313" key="14">
    <source>
        <dbReference type="EMBL" id="CAG6700809.1"/>
    </source>
</evidence>
<evidence type="ECO:0000256" key="10">
    <source>
        <dbReference type="ARBA" id="ARBA00023158"/>
    </source>
</evidence>
<evidence type="ECO:0000256" key="12">
    <source>
        <dbReference type="ARBA" id="ARBA00048418"/>
    </source>
</evidence>
<feature type="region of interest" description="Disordered" evidence="13">
    <location>
        <begin position="1056"/>
        <end position="1075"/>
    </location>
</feature>
<feature type="region of interest" description="Disordered" evidence="13">
    <location>
        <begin position="1116"/>
        <end position="1172"/>
    </location>
</feature>
<dbReference type="EMBL" id="HBUF01339581">
    <property type="protein sequence ID" value="CAG6700809.1"/>
    <property type="molecule type" value="Transcribed_RNA"/>
</dbReference>
<feature type="region of interest" description="Disordered" evidence="13">
    <location>
        <begin position="579"/>
        <end position="833"/>
    </location>
</feature>
<keyword evidence="6" id="KW-0949">S-adenosyl-L-methionine</keyword>
<dbReference type="GO" id="GO:0030422">
    <property type="term" value="P:siRNA processing"/>
    <property type="evidence" value="ECO:0007669"/>
    <property type="project" value="TreeGrafter"/>
</dbReference>
<dbReference type="GO" id="GO:0005737">
    <property type="term" value="C:cytoplasm"/>
    <property type="evidence" value="ECO:0007669"/>
    <property type="project" value="TreeGrafter"/>
</dbReference>
<keyword evidence="5 14" id="KW-0808">Transferase</keyword>
<evidence type="ECO:0000256" key="1">
    <source>
        <dbReference type="ARBA" id="ARBA00001946"/>
    </source>
</evidence>
<feature type="region of interest" description="Disordered" evidence="13">
    <location>
        <begin position="517"/>
        <end position="556"/>
    </location>
</feature>
<evidence type="ECO:0000256" key="8">
    <source>
        <dbReference type="ARBA" id="ARBA00022842"/>
    </source>
</evidence>
<feature type="compositionally biased region" description="Basic and acidic residues" evidence="13">
    <location>
        <begin position="718"/>
        <end position="751"/>
    </location>
</feature>
<feature type="compositionally biased region" description="Acidic residues" evidence="13">
    <location>
        <begin position="697"/>
        <end position="717"/>
    </location>
</feature>
<feature type="region of interest" description="Disordered" evidence="13">
    <location>
        <begin position="1312"/>
        <end position="1332"/>
    </location>
</feature>
<feature type="region of interest" description="Disordered" evidence="13">
    <location>
        <begin position="36"/>
        <end position="61"/>
    </location>
</feature>
<feature type="compositionally biased region" description="Basic and acidic residues" evidence="13">
    <location>
        <begin position="775"/>
        <end position="792"/>
    </location>
</feature>
<dbReference type="GO" id="GO:0001510">
    <property type="term" value="P:RNA methylation"/>
    <property type="evidence" value="ECO:0007669"/>
    <property type="project" value="InterPro"/>
</dbReference>
<dbReference type="GO" id="GO:0090486">
    <property type="term" value="F:small RNA 2'-O-methyltransferase activity"/>
    <property type="evidence" value="ECO:0007669"/>
    <property type="project" value="UniProtKB-EC"/>
</dbReference>
<dbReference type="PANTHER" id="PTHR21404:SF3">
    <property type="entry name" value="SMALL RNA 2'-O-METHYLTRANSFERASE"/>
    <property type="match status" value="1"/>
</dbReference>
<proteinExistence type="inferred from homology"/>
<feature type="compositionally biased region" description="Acidic residues" evidence="13">
    <location>
        <begin position="1527"/>
        <end position="1542"/>
    </location>
</feature>
<evidence type="ECO:0000256" key="4">
    <source>
        <dbReference type="ARBA" id="ARBA00022603"/>
    </source>
</evidence>
<evidence type="ECO:0000256" key="5">
    <source>
        <dbReference type="ARBA" id="ARBA00022679"/>
    </source>
</evidence>
<feature type="compositionally biased region" description="Basic and acidic residues" evidence="13">
    <location>
        <begin position="1313"/>
        <end position="1329"/>
    </location>
</feature>
<feature type="compositionally biased region" description="Basic and acidic residues" evidence="13">
    <location>
        <begin position="1391"/>
        <end position="1437"/>
    </location>
</feature>
<feature type="region of interest" description="Disordered" evidence="13">
    <location>
        <begin position="1391"/>
        <end position="1470"/>
    </location>
</feature>
<dbReference type="GO" id="GO:0003723">
    <property type="term" value="F:RNA binding"/>
    <property type="evidence" value="ECO:0007669"/>
    <property type="project" value="UniProtKB-KW"/>
</dbReference>
<reference evidence="14" key="1">
    <citation type="submission" date="2021-05" db="EMBL/GenBank/DDBJ databases">
        <authorList>
            <person name="Alioto T."/>
            <person name="Alioto T."/>
            <person name="Gomez Garrido J."/>
        </authorList>
    </citation>
    <scope>NUCLEOTIDE SEQUENCE</scope>
</reference>